<accession>A0ABR8YQ97</accession>
<evidence type="ECO:0000313" key="2">
    <source>
        <dbReference type="EMBL" id="MBD8046415.1"/>
    </source>
</evidence>
<name>A0ABR8YQ97_9CLOT</name>
<sequence>MIIYVFDGSFEGYLTSIYESYYKDKKPDLIITEEDCELNLIDEFININTDYEKANKVYESMNKNFPYTVIKNILYCFLSSYSNVHTLLYKYIRLAFKLKSEIEFHLNNEIVMEVMKISRKVDTERHSMLGFVRFKKIGNNCYYSVIEPDHNILTLIAPHFSNRFPNETFIIHDIKRELAVINKDNNWKIDVLTKEEGRIFLSAKDEGDYEELWKNYFNATSISNRKNLKLQRQHMPIRYWKHLTEKL</sequence>
<gene>
    <name evidence="2" type="ORF">H9637_05065</name>
</gene>
<dbReference type="NCBIfam" id="TIGR03915">
    <property type="entry name" value="SAM_7_link_chp"/>
    <property type="match status" value="1"/>
</dbReference>
<dbReference type="Pfam" id="PF13566">
    <property type="entry name" value="DUF4130"/>
    <property type="match status" value="1"/>
</dbReference>
<dbReference type="RefSeq" id="WP_191739385.1">
    <property type="nucleotide sequence ID" value="NZ_JACSQB010000037.1"/>
</dbReference>
<dbReference type="InterPro" id="IPR025404">
    <property type="entry name" value="DUF4130"/>
</dbReference>
<dbReference type="EMBL" id="JACSQB010000037">
    <property type="protein sequence ID" value="MBD8046415.1"/>
    <property type="molecule type" value="Genomic_DNA"/>
</dbReference>
<proteinExistence type="predicted"/>
<feature type="domain" description="DUF4130" evidence="1">
    <location>
        <begin position="84"/>
        <end position="245"/>
    </location>
</feature>
<comment type="caution">
    <text evidence="2">The sequence shown here is derived from an EMBL/GenBank/DDBJ whole genome shotgun (WGS) entry which is preliminary data.</text>
</comment>
<protein>
    <submittedName>
        <fullName evidence="2">TIGR03915 family putative DNA repair protein</fullName>
    </submittedName>
</protein>
<evidence type="ECO:0000259" key="1">
    <source>
        <dbReference type="Pfam" id="PF13566"/>
    </source>
</evidence>
<evidence type="ECO:0000313" key="3">
    <source>
        <dbReference type="Proteomes" id="UP000627166"/>
    </source>
</evidence>
<dbReference type="Proteomes" id="UP000627166">
    <property type="component" value="Unassembled WGS sequence"/>
</dbReference>
<dbReference type="InterPro" id="IPR023875">
    <property type="entry name" value="DNA_repair_put"/>
</dbReference>
<organism evidence="2 3">
    <name type="scientific">Clostridium faecium</name>
    <dbReference type="NCBI Taxonomy" id="2762223"/>
    <lineage>
        <taxon>Bacteria</taxon>
        <taxon>Bacillati</taxon>
        <taxon>Bacillota</taxon>
        <taxon>Clostridia</taxon>
        <taxon>Eubacteriales</taxon>
        <taxon>Clostridiaceae</taxon>
        <taxon>Clostridium</taxon>
    </lineage>
</organism>
<keyword evidence="3" id="KW-1185">Reference proteome</keyword>
<reference evidence="2 3" key="1">
    <citation type="submission" date="2020-08" db="EMBL/GenBank/DDBJ databases">
        <title>A Genomic Blueprint of the Chicken Gut Microbiome.</title>
        <authorList>
            <person name="Gilroy R."/>
            <person name="Ravi A."/>
            <person name="Getino M."/>
            <person name="Pursley I."/>
            <person name="Horton D.L."/>
            <person name="Alikhan N.-F."/>
            <person name="Baker D."/>
            <person name="Gharbi K."/>
            <person name="Hall N."/>
            <person name="Watson M."/>
            <person name="Adriaenssens E.M."/>
            <person name="Foster-Nyarko E."/>
            <person name="Jarju S."/>
            <person name="Secka A."/>
            <person name="Antonio M."/>
            <person name="Oren A."/>
            <person name="Chaudhuri R."/>
            <person name="La Ragione R.M."/>
            <person name="Hildebrand F."/>
            <person name="Pallen M.J."/>
        </authorList>
    </citation>
    <scope>NUCLEOTIDE SEQUENCE [LARGE SCALE GENOMIC DNA]</scope>
    <source>
        <strain evidence="2 3">N37</strain>
    </source>
</reference>